<organism evidence="1 2">
    <name type="scientific">Golovinomyces cichoracearum</name>
    <dbReference type="NCBI Taxonomy" id="62708"/>
    <lineage>
        <taxon>Eukaryota</taxon>
        <taxon>Fungi</taxon>
        <taxon>Dikarya</taxon>
        <taxon>Ascomycota</taxon>
        <taxon>Pezizomycotina</taxon>
        <taxon>Leotiomycetes</taxon>
        <taxon>Erysiphales</taxon>
        <taxon>Erysiphaceae</taxon>
        <taxon>Golovinomyces</taxon>
    </lineage>
</organism>
<sequence>MGHVSKNNIPSAEFIFKYSNTQFIVARDSARNLKESDATEIFLPHFKSSYELLYGRKCII</sequence>
<evidence type="ECO:0000313" key="2">
    <source>
        <dbReference type="Proteomes" id="UP000285405"/>
    </source>
</evidence>
<evidence type="ECO:0000313" key="1">
    <source>
        <dbReference type="EMBL" id="RKF56868.1"/>
    </source>
</evidence>
<name>A0A420HHK3_9PEZI</name>
<accession>A0A420HHK3</accession>
<reference evidence="1 2" key="1">
    <citation type="journal article" date="2018" name="BMC Genomics">
        <title>Comparative genome analyses reveal sequence features reflecting distinct modes of host-adaptation between dicot and monocot powdery mildew.</title>
        <authorList>
            <person name="Wu Y."/>
            <person name="Ma X."/>
            <person name="Pan Z."/>
            <person name="Kale S.D."/>
            <person name="Song Y."/>
            <person name="King H."/>
            <person name="Zhang Q."/>
            <person name="Presley C."/>
            <person name="Deng X."/>
            <person name="Wei C.I."/>
            <person name="Xiao S."/>
        </authorList>
    </citation>
    <scope>NUCLEOTIDE SEQUENCE [LARGE SCALE GENOMIC DNA]</scope>
    <source>
        <strain evidence="1">UCSC1</strain>
    </source>
</reference>
<dbReference type="EMBL" id="MCBR01019356">
    <property type="protein sequence ID" value="RKF56868.1"/>
    <property type="molecule type" value="Genomic_DNA"/>
</dbReference>
<comment type="caution">
    <text evidence="1">The sequence shown here is derived from an EMBL/GenBank/DDBJ whole genome shotgun (WGS) entry which is preliminary data.</text>
</comment>
<dbReference type="Proteomes" id="UP000285405">
    <property type="component" value="Unassembled WGS sequence"/>
</dbReference>
<protein>
    <submittedName>
        <fullName evidence="1">Uncharacterized protein</fullName>
    </submittedName>
</protein>
<proteinExistence type="predicted"/>
<gene>
    <name evidence="1" type="ORF">GcC1_193003</name>
</gene>
<dbReference type="AlphaFoldDB" id="A0A420HHK3"/>